<comment type="similarity">
    <text evidence="5">Belongs to the HAD-like hydrolase superfamily. Cof family.</text>
</comment>
<evidence type="ECO:0000313" key="6">
    <source>
        <dbReference type="EMBL" id="AOZ51688.1"/>
    </source>
</evidence>
<evidence type="ECO:0000313" key="7">
    <source>
        <dbReference type="Proteomes" id="UP000178776"/>
    </source>
</evidence>
<evidence type="ECO:0000256" key="5">
    <source>
        <dbReference type="ARBA" id="ARBA00034778"/>
    </source>
</evidence>
<dbReference type="PANTHER" id="PTHR47267:SF4">
    <property type="entry name" value="PYRIDOXAL PHOSPHATE PHOSPHATASE YIGL"/>
    <property type="match status" value="1"/>
</dbReference>
<sequence>MPYRFIASDLDGTLLDQHHAVTPLTAATLQRLEKRGVRFALATGRHYLDVRGIRQALGVRAHLITSNGARVHDPDDALIYRRNIDAELVRVISQPEFAAGAIVNFYLDDEWLISEPCQELLDMHKDSGTAYRVCDLARHGGEGVGKVLYIAPHEHLLGVERKLRERFGDRLYITFSLEHCLEVMAAGVSKGHALERVLERLGIPADACLAFGDGQNDIELLQAAGHPRVMGNAHPRLSDMLPQARRIGSHAESGVALHLRELFTL</sequence>
<dbReference type="SFLD" id="SFLDG01140">
    <property type="entry name" value="C2.B:_Phosphomannomutase_and_P"/>
    <property type="match status" value="1"/>
</dbReference>
<keyword evidence="3 6" id="KW-0378">Hydrolase</keyword>
<name>A0A1D9LK69_9NEIS</name>
<dbReference type="EMBL" id="CP017707">
    <property type="protein sequence ID" value="AOZ51688.1"/>
    <property type="molecule type" value="Genomic_DNA"/>
</dbReference>
<organism evidence="6 7">
    <name type="scientific">Chromobacterium vaccinii</name>
    <dbReference type="NCBI Taxonomy" id="1108595"/>
    <lineage>
        <taxon>Bacteria</taxon>
        <taxon>Pseudomonadati</taxon>
        <taxon>Pseudomonadota</taxon>
        <taxon>Betaproteobacteria</taxon>
        <taxon>Neisseriales</taxon>
        <taxon>Chromobacteriaceae</taxon>
        <taxon>Chromobacterium</taxon>
    </lineage>
</organism>
<dbReference type="STRING" id="1108595.BKX93_17925"/>
<dbReference type="PANTHER" id="PTHR47267">
    <property type="match status" value="1"/>
</dbReference>
<dbReference type="AlphaFoldDB" id="A0A1D9LK69"/>
<reference evidence="6 7" key="1">
    <citation type="submission" date="2016-10" db="EMBL/GenBank/DDBJ databases">
        <title>Chromobacterium muskegensis sp. nov., an insecticidal bacterium isolated from Sphagnum bogs.</title>
        <authorList>
            <person name="Sparks M.E."/>
            <person name="Blackburn M.B."/>
            <person name="Gundersen-Rindal D.E."/>
            <person name="Mitchell A."/>
            <person name="Farrar R."/>
            <person name="Kuhar D."/>
        </authorList>
    </citation>
    <scope>NUCLEOTIDE SEQUENCE [LARGE SCALE GENOMIC DNA]</scope>
    <source>
        <strain evidence="6 7">21-1</strain>
    </source>
</reference>
<proteinExistence type="inferred from homology"/>
<keyword evidence="2" id="KW-0479">Metal-binding</keyword>
<dbReference type="PROSITE" id="PS01229">
    <property type="entry name" value="COF_2"/>
    <property type="match status" value="1"/>
</dbReference>
<dbReference type="InterPro" id="IPR000150">
    <property type="entry name" value="Cof"/>
</dbReference>
<dbReference type="NCBIfam" id="TIGR01484">
    <property type="entry name" value="HAD-SF-IIB"/>
    <property type="match status" value="1"/>
</dbReference>
<evidence type="ECO:0000256" key="3">
    <source>
        <dbReference type="ARBA" id="ARBA00022801"/>
    </source>
</evidence>
<dbReference type="InterPro" id="IPR006379">
    <property type="entry name" value="HAD-SF_hydro_IIB"/>
</dbReference>
<dbReference type="GO" id="GO:0046872">
    <property type="term" value="F:metal ion binding"/>
    <property type="evidence" value="ECO:0007669"/>
    <property type="project" value="UniProtKB-KW"/>
</dbReference>
<gene>
    <name evidence="6" type="ORF">BKX93_17925</name>
</gene>
<dbReference type="GO" id="GO:0016791">
    <property type="term" value="F:phosphatase activity"/>
    <property type="evidence" value="ECO:0007669"/>
    <property type="project" value="UniProtKB-ARBA"/>
</dbReference>
<dbReference type="InterPro" id="IPR023214">
    <property type="entry name" value="HAD_sf"/>
</dbReference>
<accession>A0A1D9LK69</accession>
<dbReference type="SUPFAM" id="SSF56784">
    <property type="entry name" value="HAD-like"/>
    <property type="match status" value="1"/>
</dbReference>
<dbReference type="InterPro" id="IPR036412">
    <property type="entry name" value="HAD-like_sf"/>
</dbReference>
<dbReference type="Gene3D" id="3.40.50.1000">
    <property type="entry name" value="HAD superfamily/HAD-like"/>
    <property type="match status" value="1"/>
</dbReference>
<dbReference type="Proteomes" id="UP000178776">
    <property type="component" value="Chromosome"/>
</dbReference>
<dbReference type="Gene3D" id="3.30.1240.10">
    <property type="match status" value="1"/>
</dbReference>
<comment type="cofactor">
    <cofactor evidence="1">
        <name>Mg(2+)</name>
        <dbReference type="ChEBI" id="CHEBI:18420"/>
    </cofactor>
</comment>
<evidence type="ECO:0000256" key="1">
    <source>
        <dbReference type="ARBA" id="ARBA00001946"/>
    </source>
</evidence>
<protein>
    <submittedName>
        <fullName evidence="6">Hydrolase</fullName>
    </submittedName>
</protein>
<dbReference type="NCBIfam" id="TIGR00099">
    <property type="entry name" value="Cof-subfamily"/>
    <property type="match status" value="1"/>
</dbReference>
<dbReference type="Pfam" id="PF08282">
    <property type="entry name" value="Hydrolase_3"/>
    <property type="match status" value="1"/>
</dbReference>
<dbReference type="KEGG" id="cvc:BKX93_17925"/>
<evidence type="ECO:0000256" key="2">
    <source>
        <dbReference type="ARBA" id="ARBA00022723"/>
    </source>
</evidence>
<dbReference type="RefSeq" id="WP_046155425.1">
    <property type="nucleotide sequence ID" value="NZ_CP017707.1"/>
</dbReference>
<dbReference type="GeneID" id="68843084"/>
<dbReference type="SFLD" id="SFLDS00003">
    <property type="entry name" value="Haloacid_Dehalogenase"/>
    <property type="match status" value="1"/>
</dbReference>
<dbReference type="CDD" id="cd07516">
    <property type="entry name" value="HAD_Pase"/>
    <property type="match status" value="1"/>
</dbReference>
<keyword evidence="4" id="KW-0460">Magnesium</keyword>
<evidence type="ECO:0000256" key="4">
    <source>
        <dbReference type="ARBA" id="ARBA00022842"/>
    </source>
</evidence>